<accession>A0A844M2I2</accession>
<sequence>MTDKTTKDTNLKTADTTTDTSHAALDPNILPDFEAMPNVAQMPTDHIDKQQPPFVLVDGSYYLFRTYHALPKTMMTTQGLTTNAIRGTLNALLKVMRRYHPTHMAVCFDTKSPTFRHTMSEEYKANRPKMDPELAEQIPYIHRLVRALGIPLLRIEGAEADDIIGTLTHRAIEEGHHVVISTGDKDMMQLVNDCVILEDSFAGKVVDVPAVEEKFGIKPNQIIDLLTLMGDASDGIKGIPSVGQKTAVKWLNQYQTVDNILANAHNIKGKVGEKLVEFADNIPRDRQLATIVTNLDIGQDWEDLRINTDSSAFVAELRDLYSELEFKNELASLDHPNHPANSSAHSVADSKADAESQAQVAKTLQHQKQSSIIEHIKNSNTHDKAWHTILDESAFDNLLNKLQAAPYFAVDTETTSINWREAQIVGLSFSVQAHEAYYLPLAHVDYNEPQKKAKNKKEEAEQAKLLANATVDPLIAKQLDRDTVLAKLKPILENPNIGKIGQHLKYDAHVLSKYGIELNMSPKNWEMDTMLASYVLNAAATRHSMDDLARHYLHTQTISFEDVAGKGAKQVTFDKVAINIASDYACEDADITYQLFELFQDKLKDDAVNQRLLHELEIPVAQILCQMESEGIMIKRSFLNELSERFDEEIVALEKQAYIEAGEAFNLGSPKQLGEMLFDKLGVIGGKKTKSGQYSTGEAVLSKIEHPLAEIALEYRSLAKLKNTYTDALDAVADNDTDRVHTSYHQALTSTGRLSSTDPNLQNIPIRTKTGRLIRQAFIAPKGRVLLAADYSQIELRLMAHFSGDDNLTRAFNEGLDIHSATAAEVLGKAVDDVTPTERRNAKAINFGLLYGMSAFGLAKQIQMGRSEAQDYINQYFARYPGVQRYMQETRNSAVDNGYIETILGRKLYTPDIQHSNQMVRRGAERAAINAPLQGSAADLIKLAMIAVDNVLPKQNAKMLLQVHDELVFEVDADKVDHIAKLIKNAMQNVLSDTAKQMGWDVDFAVPLLVETGVGDNWDEAH</sequence>
<dbReference type="NCBIfam" id="NF004397">
    <property type="entry name" value="PRK05755.1"/>
    <property type="match status" value="1"/>
</dbReference>
<dbReference type="InterPro" id="IPR008918">
    <property type="entry name" value="HhH2"/>
</dbReference>
<dbReference type="Pfam" id="PF02739">
    <property type="entry name" value="5_3_exonuc_N"/>
    <property type="match status" value="1"/>
</dbReference>
<evidence type="ECO:0000313" key="23">
    <source>
        <dbReference type="Proteomes" id="UP000442109"/>
    </source>
</evidence>
<feature type="domain" description="5'-3' exonuclease" evidence="20">
    <location>
        <begin position="49"/>
        <end position="307"/>
    </location>
</feature>
<proteinExistence type="inferred from homology"/>
<dbReference type="Gene3D" id="3.30.70.370">
    <property type="match status" value="1"/>
</dbReference>
<dbReference type="CDD" id="cd08637">
    <property type="entry name" value="DNA_pol_A_pol_I_C"/>
    <property type="match status" value="1"/>
</dbReference>
<keyword evidence="13 17" id="KW-0238">DNA-binding</keyword>
<dbReference type="GO" id="GO:0008408">
    <property type="term" value="F:3'-5' exonuclease activity"/>
    <property type="evidence" value="ECO:0007669"/>
    <property type="project" value="UniProtKB-UniRule"/>
</dbReference>
<dbReference type="InterPro" id="IPR020046">
    <property type="entry name" value="5-3_exonucl_a-hlix_arch_N"/>
</dbReference>
<evidence type="ECO:0000256" key="13">
    <source>
        <dbReference type="ARBA" id="ARBA00023125"/>
    </source>
</evidence>
<evidence type="ECO:0000256" key="11">
    <source>
        <dbReference type="ARBA" id="ARBA00022839"/>
    </source>
</evidence>
<dbReference type="EMBL" id="WFKQ01000010">
    <property type="protein sequence ID" value="MUG33146.1"/>
    <property type="molecule type" value="Genomic_DNA"/>
</dbReference>
<dbReference type="NCBIfam" id="TIGR00593">
    <property type="entry name" value="pola"/>
    <property type="match status" value="1"/>
</dbReference>
<dbReference type="InterPro" id="IPR012337">
    <property type="entry name" value="RNaseH-like_sf"/>
</dbReference>
<dbReference type="OrthoDB" id="9806424at2"/>
<evidence type="ECO:0000256" key="2">
    <source>
        <dbReference type="ARBA" id="ARBA00011541"/>
    </source>
</evidence>
<evidence type="ECO:0000256" key="10">
    <source>
        <dbReference type="ARBA" id="ARBA00022801"/>
    </source>
</evidence>
<dbReference type="SUPFAM" id="SSF47807">
    <property type="entry name" value="5' to 3' exonuclease, C-terminal subdomain"/>
    <property type="match status" value="1"/>
</dbReference>
<keyword evidence="23" id="KW-1185">Reference proteome</keyword>
<dbReference type="Gene3D" id="1.10.150.20">
    <property type="entry name" value="5' to 3' exonuclease, C-terminal subdomain"/>
    <property type="match status" value="2"/>
</dbReference>
<name>A0A844M2I2_9GAMM</name>
<dbReference type="InterPro" id="IPR019760">
    <property type="entry name" value="DNA-dir_DNA_pol_A_CS"/>
</dbReference>
<dbReference type="Gene3D" id="1.20.1060.10">
    <property type="entry name" value="Taq DNA Polymerase, Chain T, domain 4"/>
    <property type="match status" value="1"/>
</dbReference>
<dbReference type="GO" id="GO:0006302">
    <property type="term" value="P:double-strand break repair"/>
    <property type="evidence" value="ECO:0007669"/>
    <property type="project" value="TreeGrafter"/>
</dbReference>
<dbReference type="Gene3D" id="3.40.50.1010">
    <property type="entry name" value="5'-nuclease"/>
    <property type="match status" value="1"/>
</dbReference>
<evidence type="ECO:0000256" key="9">
    <source>
        <dbReference type="ARBA" id="ARBA00022763"/>
    </source>
</evidence>
<dbReference type="InterPro" id="IPR043502">
    <property type="entry name" value="DNA/RNA_pol_sf"/>
</dbReference>
<dbReference type="FunFam" id="3.30.420.10:FF:000026">
    <property type="entry name" value="DNA polymerase I"/>
    <property type="match status" value="1"/>
</dbReference>
<dbReference type="CDD" id="cd09898">
    <property type="entry name" value="H3TH_53EXO"/>
    <property type="match status" value="1"/>
</dbReference>
<dbReference type="InterPro" id="IPR029060">
    <property type="entry name" value="PIN-like_dom_sf"/>
</dbReference>
<dbReference type="InterPro" id="IPR002421">
    <property type="entry name" value="5-3_exonuclease"/>
</dbReference>
<dbReference type="GO" id="GO:0008409">
    <property type="term" value="F:5'-3' exonuclease activity"/>
    <property type="evidence" value="ECO:0007669"/>
    <property type="project" value="UniProtKB-UniRule"/>
</dbReference>
<dbReference type="SMART" id="SM00482">
    <property type="entry name" value="POLAc"/>
    <property type="match status" value="1"/>
</dbReference>
<evidence type="ECO:0000256" key="1">
    <source>
        <dbReference type="ARBA" id="ARBA00007705"/>
    </source>
</evidence>
<keyword evidence="5 17" id="KW-0808">Transferase</keyword>
<dbReference type="InterPro" id="IPR001098">
    <property type="entry name" value="DNA-dir_DNA_pol_A_palm_dom"/>
</dbReference>
<feature type="domain" description="3'-5' exonuclease" evidence="19">
    <location>
        <begin position="386"/>
        <end position="604"/>
    </location>
</feature>
<keyword evidence="12 17" id="KW-0239">DNA-directed DNA polymerase</keyword>
<reference evidence="22 23" key="1">
    <citation type="journal article" date="2019" name="PLoS ONE">
        <title>Pup mortality in New Zealand sea lions (Phocarctos hookeri) at Enderby Island, Auckland Islands, 2013-18.</title>
        <authorList>
            <person name="Michael S.A."/>
            <person name="Hayman D.T.S."/>
            <person name="Gray R."/>
            <person name="Zhang J."/>
            <person name="Rogers L."/>
            <person name="Roe W.D."/>
        </authorList>
    </citation>
    <scope>NUCLEOTIDE SEQUENCE [LARGE SCALE GENOMIC DNA]</scope>
    <source>
        <strain evidence="22 23">SM868</strain>
    </source>
</reference>
<dbReference type="CDD" id="cd09859">
    <property type="entry name" value="PIN_53EXO"/>
    <property type="match status" value="1"/>
</dbReference>
<dbReference type="InterPro" id="IPR036397">
    <property type="entry name" value="RNaseH_sf"/>
</dbReference>
<dbReference type="SMART" id="SM00474">
    <property type="entry name" value="35EXOc"/>
    <property type="match status" value="1"/>
</dbReference>
<dbReference type="Proteomes" id="UP000442109">
    <property type="component" value="Unassembled WGS sequence"/>
</dbReference>
<evidence type="ECO:0000256" key="6">
    <source>
        <dbReference type="ARBA" id="ARBA00022695"/>
    </source>
</evidence>
<keyword evidence="7 17" id="KW-0235">DNA replication</keyword>
<comment type="caution">
    <text evidence="22">The sequence shown here is derived from an EMBL/GenBank/DDBJ whole genome shotgun (WGS) entry which is preliminary data.</text>
</comment>
<dbReference type="PRINTS" id="PR00868">
    <property type="entry name" value="DNAPOLI"/>
</dbReference>
<comment type="catalytic activity">
    <reaction evidence="15 17">
        <text>DNA(n) + a 2'-deoxyribonucleoside 5'-triphosphate = DNA(n+1) + diphosphate</text>
        <dbReference type="Rhea" id="RHEA:22508"/>
        <dbReference type="Rhea" id="RHEA-COMP:17339"/>
        <dbReference type="Rhea" id="RHEA-COMP:17340"/>
        <dbReference type="ChEBI" id="CHEBI:33019"/>
        <dbReference type="ChEBI" id="CHEBI:61560"/>
        <dbReference type="ChEBI" id="CHEBI:173112"/>
        <dbReference type="EC" id="2.7.7.7"/>
    </reaction>
</comment>
<feature type="compositionally biased region" description="Low complexity" evidence="18">
    <location>
        <begin position="11"/>
        <end position="20"/>
    </location>
</feature>
<feature type="compositionally biased region" description="Basic and acidic residues" evidence="18">
    <location>
        <begin position="1"/>
        <end position="10"/>
    </location>
</feature>
<dbReference type="SUPFAM" id="SSF53098">
    <property type="entry name" value="Ribonuclease H-like"/>
    <property type="match status" value="1"/>
</dbReference>
<dbReference type="CDD" id="cd06139">
    <property type="entry name" value="DNA_polA_I_Ecoli_like_exo"/>
    <property type="match status" value="1"/>
</dbReference>
<keyword evidence="9 17" id="KW-0227">DNA damage</keyword>
<comment type="function">
    <text evidence="17">In addition to polymerase activity, this DNA polymerase exhibits 3'-5' and 5'-3' exonuclease activity.</text>
</comment>
<dbReference type="SMART" id="SM00279">
    <property type="entry name" value="HhH2"/>
    <property type="match status" value="1"/>
</dbReference>
<dbReference type="GO" id="GO:0003887">
    <property type="term" value="F:DNA-directed DNA polymerase activity"/>
    <property type="evidence" value="ECO:0007669"/>
    <property type="project" value="UniProtKB-UniRule"/>
</dbReference>
<dbReference type="InterPro" id="IPR018320">
    <property type="entry name" value="DNA_polymerase_1"/>
</dbReference>
<dbReference type="InterPro" id="IPR020045">
    <property type="entry name" value="DNA_polI_H3TH"/>
</dbReference>
<organism evidence="22 23">
    <name type="scientific">Psychrobacter sanguinis</name>
    <dbReference type="NCBI Taxonomy" id="861445"/>
    <lineage>
        <taxon>Bacteria</taxon>
        <taxon>Pseudomonadati</taxon>
        <taxon>Pseudomonadota</taxon>
        <taxon>Gammaproteobacteria</taxon>
        <taxon>Moraxellales</taxon>
        <taxon>Moraxellaceae</taxon>
        <taxon>Psychrobacter</taxon>
    </lineage>
</organism>
<dbReference type="EC" id="2.7.7.7" evidence="3 16"/>
<dbReference type="SUPFAM" id="SSF56672">
    <property type="entry name" value="DNA/RNA polymerases"/>
    <property type="match status" value="1"/>
</dbReference>
<evidence type="ECO:0000256" key="8">
    <source>
        <dbReference type="ARBA" id="ARBA00022722"/>
    </source>
</evidence>
<keyword evidence="10 17" id="KW-0378">Hydrolase</keyword>
<dbReference type="FunFam" id="1.10.150.20:FF:000003">
    <property type="entry name" value="DNA polymerase I"/>
    <property type="match status" value="1"/>
</dbReference>
<evidence type="ECO:0000256" key="17">
    <source>
        <dbReference type="RuleBase" id="RU004460"/>
    </source>
</evidence>
<evidence type="ECO:0000313" key="22">
    <source>
        <dbReference type="EMBL" id="MUG33146.1"/>
    </source>
</evidence>
<keyword evidence="8" id="KW-0540">Nuclease</keyword>
<dbReference type="InterPro" id="IPR036279">
    <property type="entry name" value="5-3_exonuclease_C_sf"/>
</dbReference>
<dbReference type="PANTHER" id="PTHR10133">
    <property type="entry name" value="DNA POLYMERASE I"/>
    <property type="match status" value="1"/>
</dbReference>
<dbReference type="FunFam" id="1.20.1060.10:FF:000001">
    <property type="entry name" value="DNA polymerase I"/>
    <property type="match status" value="1"/>
</dbReference>
<evidence type="ECO:0000256" key="7">
    <source>
        <dbReference type="ARBA" id="ARBA00022705"/>
    </source>
</evidence>
<comment type="similarity">
    <text evidence="1 17">Belongs to the DNA polymerase type-A family.</text>
</comment>
<dbReference type="SUPFAM" id="SSF88723">
    <property type="entry name" value="PIN domain-like"/>
    <property type="match status" value="1"/>
</dbReference>
<dbReference type="PROSITE" id="PS00447">
    <property type="entry name" value="DNA_POLYMERASE_A"/>
    <property type="match status" value="1"/>
</dbReference>
<keyword evidence="6 17" id="KW-0548">Nucleotidyltransferase</keyword>
<dbReference type="GO" id="GO:0003677">
    <property type="term" value="F:DNA binding"/>
    <property type="evidence" value="ECO:0007669"/>
    <property type="project" value="UniProtKB-UniRule"/>
</dbReference>
<evidence type="ECO:0000256" key="16">
    <source>
        <dbReference type="NCBIfam" id="TIGR00593"/>
    </source>
</evidence>
<evidence type="ECO:0000256" key="4">
    <source>
        <dbReference type="ARBA" id="ARBA00020311"/>
    </source>
</evidence>
<dbReference type="FunFam" id="3.40.50.1010:FF:000001">
    <property type="entry name" value="DNA polymerase I"/>
    <property type="match status" value="1"/>
</dbReference>
<dbReference type="AlphaFoldDB" id="A0A844M2I2"/>
<evidence type="ECO:0000259" key="21">
    <source>
        <dbReference type="SMART" id="SM00482"/>
    </source>
</evidence>
<dbReference type="SMART" id="SM00475">
    <property type="entry name" value="53EXOc"/>
    <property type="match status" value="1"/>
</dbReference>
<keyword evidence="11 17" id="KW-0269">Exonuclease</keyword>
<dbReference type="InterPro" id="IPR002562">
    <property type="entry name" value="3'-5'_exonuclease_dom"/>
</dbReference>
<dbReference type="GO" id="GO:0006261">
    <property type="term" value="P:DNA-templated DNA replication"/>
    <property type="evidence" value="ECO:0007669"/>
    <property type="project" value="UniProtKB-UniRule"/>
</dbReference>
<gene>
    <name evidence="17 22" type="primary">polA</name>
    <name evidence="22" type="ORF">GB996_10100</name>
</gene>
<feature type="region of interest" description="Disordered" evidence="18">
    <location>
        <begin position="1"/>
        <end position="25"/>
    </location>
</feature>
<evidence type="ECO:0000259" key="19">
    <source>
        <dbReference type="SMART" id="SM00474"/>
    </source>
</evidence>
<keyword evidence="14 17" id="KW-0234">DNA repair</keyword>
<evidence type="ECO:0000256" key="5">
    <source>
        <dbReference type="ARBA" id="ARBA00022679"/>
    </source>
</evidence>
<dbReference type="PANTHER" id="PTHR10133:SF27">
    <property type="entry name" value="DNA POLYMERASE NU"/>
    <property type="match status" value="1"/>
</dbReference>
<feature type="domain" description="DNA-directed DNA polymerase family A palm" evidence="21">
    <location>
        <begin position="771"/>
        <end position="975"/>
    </location>
</feature>
<comment type="subunit">
    <text evidence="2">Single-chain monomer with multiple functions.</text>
</comment>
<dbReference type="Pfam" id="PF00476">
    <property type="entry name" value="DNA_pol_A"/>
    <property type="match status" value="1"/>
</dbReference>
<evidence type="ECO:0000256" key="12">
    <source>
        <dbReference type="ARBA" id="ARBA00022932"/>
    </source>
</evidence>
<dbReference type="Pfam" id="PF01367">
    <property type="entry name" value="5_3_exonuc"/>
    <property type="match status" value="1"/>
</dbReference>
<protein>
    <recommendedName>
        <fullName evidence="4 16">DNA polymerase I</fullName>
        <ecNumber evidence="3 16">2.7.7.7</ecNumber>
    </recommendedName>
</protein>
<dbReference type="FunFam" id="1.10.150.20:FF:000002">
    <property type="entry name" value="DNA polymerase I"/>
    <property type="match status" value="1"/>
</dbReference>
<dbReference type="Pfam" id="PF01612">
    <property type="entry name" value="DNA_pol_A_exo1"/>
    <property type="match status" value="1"/>
</dbReference>
<evidence type="ECO:0000259" key="20">
    <source>
        <dbReference type="SMART" id="SM00475"/>
    </source>
</evidence>
<evidence type="ECO:0000256" key="3">
    <source>
        <dbReference type="ARBA" id="ARBA00012417"/>
    </source>
</evidence>
<evidence type="ECO:0000256" key="14">
    <source>
        <dbReference type="ARBA" id="ARBA00023204"/>
    </source>
</evidence>
<evidence type="ECO:0000256" key="18">
    <source>
        <dbReference type="SAM" id="MobiDB-lite"/>
    </source>
</evidence>
<dbReference type="InterPro" id="IPR002298">
    <property type="entry name" value="DNA_polymerase_A"/>
</dbReference>
<evidence type="ECO:0000256" key="15">
    <source>
        <dbReference type="ARBA" id="ARBA00049244"/>
    </source>
</evidence>
<dbReference type="Gene3D" id="3.30.420.10">
    <property type="entry name" value="Ribonuclease H-like superfamily/Ribonuclease H"/>
    <property type="match status" value="1"/>
</dbReference>